<dbReference type="EMBL" id="WMBA01000024">
    <property type="protein sequence ID" value="MTD55671.1"/>
    <property type="molecule type" value="Genomic_DNA"/>
</dbReference>
<reference evidence="4 5" key="1">
    <citation type="submission" date="2019-11" db="EMBL/GenBank/DDBJ databases">
        <title>Draft genome of Amycolatopsis RM579.</title>
        <authorList>
            <person name="Duangmal K."/>
            <person name="Mingma R."/>
        </authorList>
    </citation>
    <scope>NUCLEOTIDE SEQUENCE [LARGE SCALE GENOMIC DNA]</scope>
    <source>
        <strain evidence="4 5">RM579</strain>
    </source>
</reference>
<dbReference type="PRINTS" id="PR00081">
    <property type="entry name" value="GDHRDH"/>
</dbReference>
<evidence type="ECO:0000313" key="4">
    <source>
        <dbReference type="EMBL" id="MTD55671.1"/>
    </source>
</evidence>
<keyword evidence="5" id="KW-1185">Reference proteome</keyword>
<comment type="similarity">
    <text evidence="1 3">Belongs to the short-chain dehydrogenases/reductases (SDR) family.</text>
</comment>
<accession>A0A6N7Z507</accession>
<protein>
    <submittedName>
        <fullName evidence="4">SDR family NAD(P)-dependent oxidoreductase</fullName>
    </submittedName>
</protein>
<evidence type="ECO:0000256" key="2">
    <source>
        <dbReference type="ARBA" id="ARBA00023002"/>
    </source>
</evidence>
<dbReference type="GO" id="GO:0016491">
    <property type="term" value="F:oxidoreductase activity"/>
    <property type="evidence" value="ECO:0007669"/>
    <property type="project" value="UniProtKB-KW"/>
</dbReference>
<dbReference type="RefSeq" id="WP_154757865.1">
    <property type="nucleotide sequence ID" value="NZ_WMBA01000024.1"/>
</dbReference>
<gene>
    <name evidence="4" type="ORF">GKO32_17045</name>
</gene>
<dbReference type="InterPro" id="IPR036291">
    <property type="entry name" value="NAD(P)-bd_dom_sf"/>
</dbReference>
<dbReference type="PANTHER" id="PTHR45024">
    <property type="entry name" value="DEHYDROGENASES, SHORT CHAIN"/>
    <property type="match status" value="1"/>
</dbReference>
<evidence type="ECO:0000256" key="3">
    <source>
        <dbReference type="RuleBase" id="RU000363"/>
    </source>
</evidence>
<keyword evidence="2" id="KW-0560">Oxidoreductase</keyword>
<dbReference type="OrthoDB" id="9808187at2"/>
<dbReference type="PRINTS" id="PR00080">
    <property type="entry name" value="SDRFAMILY"/>
</dbReference>
<evidence type="ECO:0000256" key="1">
    <source>
        <dbReference type="ARBA" id="ARBA00006484"/>
    </source>
</evidence>
<sequence length="309" mass="32499">MSTIRFDGLTAIVTGAGGNPGLGRAHAMLLARRGAKVVVNDIGVDPEAQAFREAASAEAVAAEIRAAGGDAVADTNSIATEAGAHALIETALRAFGSADILVNNAGTASLAAFDEITSRDIVRHIDVNLLGTMWTCRVVWPHMKQRGFGRIVNTGSGSMSGAALMTAYGATKGGVFSFTRALAVEGAPWGITANVLLPAAHTRLMEAQQLDDSPLLTDARENRPAELVAPLVAYLVHPDTTVNGECLAVRGRHVSRTYLAETPGVELLDLSPETVKGAFDAITDERESRTVTAGFLDVDSWRVRPYHAT</sequence>
<organism evidence="4 5">
    <name type="scientific">Amycolatopsis pithecellobii</name>
    <dbReference type="NCBI Taxonomy" id="664692"/>
    <lineage>
        <taxon>Bacteria</taxon>
        <taxon>Bacillati</taxon>
        <taxon>Actinomycetota</taxon>
        <taxon>Actinomycetes</taxon>
        <taxon>Pseudonocardiales</taxon>
        <taxon>Pseudonocardiaceae</taxon>
        <taxon>Amycolatopsis</taxon>
    </lineage>
</organism>
<comment type="caution">
    <text evidence="4">The sequence shown here is derived from an EMBL/GenBank/DDBJ whole genome shotgun (WGS) entry which is preliminary data.</text>
</comment>
<dbReference type="Pfam" id="PF00106">
    <property type="entry name" value="adh_short"/>
    <property type="match status" value="1"/>
</dbReference>
<dbReference type="AlphaFoldDB" id="A0A6N7Z507"/>
<dbReference type="Gene3D" id="3.40.50.720">
    <property type="entry name" value="NAD(P)-binding Rossmann-like Domain"/>
    <property type="match status" value="1"/>
</dbReference>
<dbReference type="SUPFAM" id="SSF51735">
    <property type="entry name" value="NAD(P)-binding Rossmann-fold domains"/>
    <property type="match status" value="1"/>
</dbReference>
<dbReference type="InterPro" id="IPR002347">
    <property type="entry name" value="SDR_fam"/>
</dbReference>
<evidence type="ECO:0000313" key="5">
    <source>
        <dbReference type="Proteomes" id="UP000440096"/>
    </source>
</evidence>
<proteinExistence type="inferred from homology"/>
<name>A0A6N7Z507_9PSEU</name>
<dbReference type="PANTHER" id="PTHR45024:SF2">
    <property type="entry name" value="SCP2 DOMAIN-CONTAINING PROTEIN"/>
    <property type="match status" value="1"/>
</dbReference>
<dbReference type="Proteomes" id="UP000440096">
    <property type="component" value="Unassembled WGS sequence"/>
</dbReference>
<dbReference type="InterPro" id="IPR051687">
    <property type="entry name" value="Peroxisomal_Beta-Oxidation"/>
</dbReference>